<evidence type="ECO:0000313" key="1">
    <source>
        <dbReference type="EMBL" id="KAF2838719.1"/>
    </source>
</evidence>
<keyword evidence="2" id="KW-1185">Reference proteome</keyword>
<dbReference type="Proteomes" id="UP000799429">
    <property type="component" value="Unassembled WGS sequence"/>
</dbReference>
<accession>A0A9P4SA16</accession>
<protein>
    <submittedName>
        <fullName evidence="1">Uncharacterized protein</fullName>
    </submittedName>
</protein>
<dbReference type="EMBL" id="MU006096">
    <property type="protein sequence ID" value="KAF2838719.1"/>
    <property type="molecule type" value="Genomic_DNA"/>
</dbReference>
<organism evidence="1 2">
    <name type="scientific">Patellaria atrata CBS 101060</name>
    <dbReference type="NCBI Taxonomy" id="1346257"/>
    <lineage>
        <taxon>Eukaryota</taxon>
        <taxon>Fungi</taxon>
        <taxon>Dikarya</taxon>
        <taxon>Ascomycota</taxon>
        <taxon>Pezizomycotina</taxon>
        <taxon>Dothideomycetes</taxon>
        <taxon>Dothideomycetes incertae sedis</taxon>
        <taxon>Patellariales</taxon>
        <taxon>Patellariaceae</taxon>
        <taxon>Patellaria</taxon>
    </lineage>
</organism>
<evidence type="ECO:0000313" key="2">
    <source>
        <dbReference type="Proteomes" id="UP000799429"/>
    </source>
</evidence>
<name>A0A9P4SA16_9PEZI</name>
<comment type="caution">
    <text evidence="1">The sequence shown here is derived from an EMBL/GenBank/DDBJ whole genome shotgun (WGS) entry which is preliminary data.</text>
</comment>
<sequence>MGCFDVCISHPVKKFYVISPFILYTGPRYVGLYFEFAIICGSRCSINSNHRTVTSQPTIID</sequence>
<reference evidence="1" key="1">
    <citation type="journal article" date="2020" name="Stud. Mycol.">
        <title>101 Dothideomycetes genomes: a test case for predicting lifestyles and emergence of pathogens.</title>
        <authorList>
            <person name="Haridas S."/>
            <person name="Albert R."/>
            <person name="Binder M."/>
            <person name="Bloem J."/>
            <person name="Labutti K."/>
            <person name="Salamov A."/>
            <person name="Andreopoulos B."/>
            <person name="Baker S."/>
            <person name="Barry K."/>
            <person name="Bills G."/>
            <person name="Bluhm B."/>
            <person name="Cannon C."/>
            <person name="Castanera R."/>
            <person name="Culley D."/>
            <person name="Daum C."/>
            <person name="Ezra D."/>
            <person name="Gonzalez J."/>
            <person name="Henrissat B."/>
            <person name="Kuo A."/>
            <person name="Liang C."/>
            <person name="Lipzen A."/>
            <person name="Lutzoni F."/>
            <person name="Magnuson J."/>
            <person name="Mondo S."/>
            <person name="Nolan M."/>
            <person name="Ohm R."/>
            <person name="Pangilinan J."/>
            <person name="Park H.-J."/>
            <person name="Ramirez L."/>
            <person name="Alfaro M."/>
            <person name="Sun H."/>
            <person name="Tritt A."/>
            <person name="Yoshinaga Y."/>
            <person name="Zwiers L.-H."/>
            <person name="Turgeon B."/>
            <person name="Goodwin S."/>
            <person name="Spatafora J."/>
            <person name="Crous P."/>
            <person name="Grigoriev I."/>
        </authorList>
    </citation>
    <scope>NUCLEOTIDE SEQUENCE</scope>
    <source>
        <strain evidence="1">CBS 101060</strain>
    </source>
</reference>
<dbReference type="AlphaFoldDB" id="A0A9P4SA16"/>
<gene>
    <name evidence="1" type="ORF">M501DRAFT_1004530</name>
</gene>
<proteinExistence type="predicted"/>